<keyword evidence="3" id="KW-1185">Reference proteome</keyword>
<evidence type="ECO:0000313" key="2">
    <source>
        <dbReference type="EMBL" id="SCY71935.1"/>
    </source>
</evidence>
<name>A0A1G5I6Y0_9RHOB</name>
<dbReference type="AlphaFoldDB" id="A0A1G5I6Y0"/>
<feature type="compositionally biased region" description="Basic residues" evidence="1">
    <location>
        <begin position="211"/>
        <end position="220"/>
    </location>
</feature>
<dbReference type="Proteomes" id="UP000199502">
    <property type="component" value="Unassembled WGS sequence"/>
</dbReference>
<protein>
    <recommendedName>
        <fullName evidence="4">DUF3306 domain-containing protein</fullName>
    </recommendedName>
</protein>
<feature type="region of interest" description="Disordered" evidence="1">
    <location>
        <begin position="1"/>
        <end position="59"/>
    </location>
</feature>
<dbReference type="RefSeq" id="WP_175453347.1">
    <property type="nucleotide sequence ID" value="NZ_FMVT01000008.1"/>
</dbReference>
<organism evidence="2 3">
    <name type="scientific">Paracoccus tibetensis</name>
    <dbReference type="NCBI Taxonomy" id="336292"/>
    <lineage>
        <taxon>Bacteria</taxon>
        <taxon>Pseudomonadati</taxon>
        <taxon>Pseudomonadota</taxon>
        <taxon>Alphaproteobacteria</taxon>
        <taxon>Rhodobacterales</taxon>
        <taxon>Paracoccaceae</taxon>
        <taxon>Paracoccus</taxon>
    </lineage>
</organism>
<dbReference type="InterPro" id="IPR021735">
    <property type="entry name" value="DUF3306"/>
</dbReference>
<feature type="compositionally biased region" description="Low complexity" evidence="1">
    <location>
        <begin position="38"/>
        <end position="50"/>
    </location>
</feature>
<dbReference type="STRING" id="336292.SAMN05660710_02480"/>
<accession>A0A1G5I6Y0</accession>
<proteinExistence type="predicted"/>
<reference evidence="2 3" key="1">
    <citation type="submission" date="2016-10" db="EMBL/GenBank/DDBJ databases">
        <authorList>
            <person name="de Groot N.N."/>
        </authorList>
    </citation>
    <scope>NUCLEOTIDE SEQUENCE [LARGE SCALE GENOMIC DNA]</scope>
    <source>
        <strain evidence="2 3">CGMCC 1.8925</strain>
    </source>
</reference>
<gene>
    <name evidence="2" type="ORF">SAMN05660710_02480</name>
</gene>
<evidence type="ECO:0008006" key="4">
    <source>
        <dbReference type="Google" id="ProtNLM"/>
    </source>
</evidence>
<feature type="region of interest" description="Disordered" evidence="1">
    <location>
        <begin position="149"/>
        <end position="220"/>
    </location>
</feature>
<feature type="compositionally biased region" description="Acidic residues" evidence="1">
    <location>
        <begin position="197"/>
        <end position="206"/>
    </location>
</feature>
<dbReference type="Pfam" id="PF11748">
    <property type="entry name" value="DUF3306"/>
    <property type="match status" value="1"/>
</dbReference>
<sequence>MSASEDGFLGRWSRRKRGAEQAADAPALEPAPEPAPTHDPAAAAAPPLDALPDEAPDAPALTEAEIAALPRIEDLVEGSDIKAFLRAGVPQALRSAALRRVWMLTPAIRDYKNPAVDYAWDWNTPGGVPGDGCAPSPERAAQMLRDLITPRSPSPPAEPVLAAAEASDEEAFAAEPTAQGEAQDVALAQGNAPAMPDETEAPDEAADGAIRRRHGGALPS</sequence>
<evidence type="ECO:0000256" key="1">
    <source>
        <dbReference type="SAM" id="MobiDB-lite"/>
    </source>
</evidence>
<evidence type="ECO:0000313" key="3">
    <source>
        <dbReference type="Proteomes" id="UP000199502"/>
    </source>
</evidence>
<dbReference type="EMBL" id="FMVT01000008">
    <property type="protein sequence ID" value="SCY71935.1"/>
    <property type="molecule type" value="Genomic_DNA"/>
</dbReference>